<dbReference type="AlphaFoldDB" id="X1GKD2"/>
<protein>
    <submittedName>
        <fullName evidence="1">Uncharacterized protein</fullName>
    </submittedName>
</protein>
<sequence length="231" mass="27893">DFIDLTIFLPAFIKFIEKPIFHKEILPNLVDFLRKIYTNLSDTQQGKELQEICNFFYFFFKNLLLDFQRPFYQIVNILDEILILEGIDPDILHKNIHNVSLRKSIANPWKINNIFQYSLDLFKRPFVQDRLGRVHFSILWLFDSLIFKITKLLEQRDIGLSRGIKTENYLAYFIKNYVEKTFPNAPFKGPYKIILLNKDLKHRGRYNEFKKYFSNFKYNIHKFLLTEMKSI</sequence>
<gene>
    <name evidence="1" type="ORF">S03H2_30733</name>
</gene>
<organism evidence="1">
    <name type="scientific">marine sediment metagenome</name>
    <dbReference type="NCBI Taxonomy" id="412755"/>
    <lineage>
        <taxon>unclassified sequences</taxon>
        <taxon>metagenomes</taxon>
        <taxon>ecological metagenomes</taxon>
    </lineage>
</organism>
<comment type="caution">
    <text evidence="1">The sequence shown here is derived from an EMBL/GenBank/DDBJ whole genome shotgun (WGS) entry which is preliminary data.</text>
</comment>
<accession>X1GKD2</accession>
<reference evidence="1" key="1">
    <citation type="journal article" date="2014" name="Front. Microbiol.">
        <title>High frequency of phylogenetically diverse reductive dehalogenase-homologous genes in deep subseafloor sedimentary metagenomes.</title>
        <authorList>
            <person name="Kawai M."/>
            <person name="Futagami T."/>
            <person name="Toyoda A."/>
            <person name="Takaki Y."/>
            <person name="Nishi S."/>
            <person name="Hori S."/>
            <person name="Arai W."/>
            <person name="Tsubouchi T."/>
            <person name="Morono Y."/>
            <person name="Uchiyama I."/>
            <person name="Ito T."/>
            <person name="Fujiyama A."/>
            <person name="Inagaki F."/>
            <person name="Takami H."/>
        </authorList>
    </citation>
    <scope>NUCLEOTIDE SEQUENCE</scope>
    <source>
        <strain evidence="1">Expedition CK06-06</strain>
    </source>
</reference>
<proteinExistence type="predicted"/>
<name>X1GKD2_9ZZZZ</name>
<feature type="non-terminal residue" evidence="1">
    <location>
        <position position="1"/>
    </location>
</feature>
<dbReference type="EMBL" id="BARU01018598">
    <property type="protein sequence ID" value="GAH58386.1"/>
    <property type="molecule type" value="Genomic_DNA"/>
</dbReference>
<evidence type="ECO:0000313" key="1">
    <source>
        <dbReference type="EMBL" id="GAH58386.1"/>
    </source>
</evidence>